<proteinExistence type="predicted"/>
<evidence type="ECO:0000256" key="1">
    <source>
        <dbReference type="SAM" id="Phobius"/>
    </source>
</evidence>
<gene>
    <name evidence="2" type="ORF">HW115_19105</name>
</gene>
<evidence type="ECO:0000313" key="2">
    <source>
        <dbReference type="EMBL" id="NWK57735.1"/>
    </source>
</evidence>
<dbReference type="Proteomes" id="UP000557872">
    <property type="component" value="Unassembled WGS sequence"/>
</dbReference>
<keyword evidence="3" id="KW-1185">Reference proteome</keyword>
<feature type="transmembrane region" description="Helical" evidence="1">
    <location>
        <begin position="7"/>
        <end position="27"/>
    </location>
</feature>
<accession>A0A851GRJ0</accession>
<protein>
    <submittedName>
        <fullName evidence="2">Uncharacterized protein</fullName>
    </submittedName>
</protein>
<keyword evidence="1" id="KW-1133">Transmembrane helix</keyword>
<organism evidence="2 3">
    <name type="scientific">Oceaniferula marina</name>
    <dbReference type="NCBI Taxonomy" id="2748318"/>
    <lineage>
        <taxon>Bacteria</taxon>
        <taxon>Pseudomonadati</taxon>
        <taxon>Verrucomicrobiota</taxon>
        <taxon>Verrucomicrobiia</taxon>
        <taxon>Verrucomicrobiales</taxon>
        <taxon>Verrucomicrobiaceae</taxon>
        <taxon>Oceaniferula</taxon>
    </lineage>
</organism>
<keyword evidence="1" id="KW-0812">Transmembrane</keyword>
<evidence type="ECO:0000313" key="3">
    <source>
        <dbReference type="Proteomes" id="UP000557872"/>
    </source>
</evidence>
<comment type="caution">
    <text evidence="2">The sequence shown here is derived from an EMBL/GenBank/DDBJ whole genome shotgun (WGS) entry which is preliminary data.</text>
</comment>
<sequence length="52" mass="5227">MNDKNNSLSSVILVSIALVGLFAVAIAGFLSESGAGLIASALAFGYIAHMNS</sequence>
<keyword evidence="1" id="KW-0472">Membrane</keyword>
<name>A0A851GRJ0_9BACT</name>
<dbReference type="EMBL" id="JACBAZ010000027">
    <property type="protein sequence ID" value="NWK57735.1"/>
    <property type="molecule type" value="Genomic_DNA"/>
</dbReference>
<feature type="transmembrane region" description="Helical" evidence="1">
    <location>
        <begin position="33"/>
        <end position="49"/>
    </location>
</feature>
<dbReference type="AlphaFoldDB" id="A0A851GRJ0"/>
<reference evidence="2 3" key="1">
    <citation type="submission" date="2020-07" db="EMBL/GenBank/DDBJ databases">
        <title>Roseicoccus Jingziensis gen. nov., sp. nov., isolated from coastal seawater.</title>
        <authorList>
            <person name="Feng X."/>
        </authorList>
    </citation>
    <scope>NUCLEOTIDE SEQUENCE [LARGE SCALE GENOMIC DNA]</scope>
    <source>
        <strain evidence="2 3">N1E253</strain>
    </source>
</reference>
<dbReference type="RefSeq" id="WP_178935150.1">
    <property type="nucleotide sequence ID" value="NZ_JACBAZ010000027.1"/>
</dbReference>